<name>A0A4Q0A1P2_9FUNG</name>
<dbReference type="Proteomes" id="UP000268162">
    <property type="component" value="Unassembled WGS sequence"/>
</dbReference>
<feature type="compositionally biased region" description="Polar residues" evidence="1">
    <location>
        <begin position="95"/>
        <end position="107"/>
    </location>
</feature>
<evidence type="ECO:0000256" key="1">
    <source>
        <dbReference type="SAM" id="MobiDB-lite"/>
    </source>
</evidence>
<organism evidence="3 4">
    <name type="scientific">Dimargaris cristalligena</name>
    <dbReference type="NCBI Taxonomy" id="215637"/>
    <lineage>
        <taxon>Eukaryota</taxon>
        <taxon>Fungi</taxon>
        <taxon>Fungi incertae sedis</taxon>
        <taxon>Zoopagomycota</taxon>
        <taxon>Kickxellomycotina</taxon>
        <taxon>Dimargaritomycetes</taxon>
        <taxon>Dimargaritales</taxon>
        <taxon>Dimargaritaceae</taxon>
        <taxon>Dimargaris</taxon>
    </lineage>
</organism>
<proteinExistence type="predicted"/>
<feature type="signal peptide" evidence="2">
    <location>
        <begin position="1"/>
        <end position="20"/>
    </location>
</feature>
<protein>
    <recommendedName>
        <fullName evidence="5">Extracellular membrane protein CFEM domain-containing protein</fullName>
    </recommendedName>
</protein>
<keyword evidence="2" id="KW-0732">Signal</keyword>
<feature type="compositionally biased region" description="Low complexity" evidence="1">
    <location>
        <begin position="108"/>
        <end position="166"/>
    </location>
</feature>
<evidence type="ECO:0000313" key="3">
    <source>
        <dbReference type="EMBL" id="RKP40003.1"/>
    </source>
</evidence>
<evidence type="ECO:0008006" key="5">
    <source>
        <dbReference type="Google" id="ProtNLM"/>
    </source>
</evidence>
<dbReference type="EMBL" id="ML002231">
    <property type="protein sequence ID" value="RKP40003.1"/>
    <property type="molecule type" value="Genomic_DNA"/>
</dbReference>
<reference evidence="4" key="1">
    <citation type="journal article" date="2018" name="Nat. Microbiol.">
        <title>Leveraging single-cell genomics to expand the fungal tree of life.</title>
        <authorList>
            <person name="Ahrendt S.R."/>
            <person name="Quandt C.A."/>
            <person name="Ciobanu D."/>
            <person name="Clum A."/>
            <person name="Salamov A."/>
            <person name="Andreopoulos B."/>
            <person name="Cheng J.F."/>
            <person name="Woyke T."/>
            <person name="Pelin A."/>
            <person name="Henrissat B."/>
            <person name="Reynolds N.K."/>
            <person name="Benny G.L."/>
            <person name="Smith M.E."/>
            <person name="James T.Y."/>
            <person name="Grigoriev I.V."/>
        </authorList>
    </citation>
    <scope>NUCLEOTIDE SEQUENCE [LARGE SCALE GENOMIC DNA]</scope>
    <source>
        <strain evidence="4">RSA 468</strain>
    </source>
</reference>
<accession>A0A4Q0A1P2</accession>
<dbReference type="AlphaFoldDB" id="A0A4Q0A1P2"/>
<feature type="region of interest" description="Disordered" evidence="1">
    <location>
        <begin position="95"/>
        <end position="168"/>
    </location>
</feature>
<keyword evidence="4" id="KW-1185">Reference proteome</keyword>
<evidence type="ECO:0000313" key="4">
    <source>
        <dbReference type="Proteomes" id="UP000268162"/>
    </source>
</evidence>
<evidence type="ECO:0000256" key="2">
    <source>
        <dbReference type="SAM" id="SignalP"/>
    </source>
</evidence>
<gene>
    <name evidence="3" type="ORF">BJ085DRAFT_38826</name>
</gene>
<feature type="chain" id="PRO_5020470201" description="Extracellular membrane protein CFEM domain-containing protein" evidence="2">
    <location>
        <begin position="21"/>
        <end position="191"/>
    </location>
</feature>
<sequence>MKFLGFIVLSVLASASVSNALGLPSAQAPDDLKCYFQTPCSDTSSTTCSRDCLLVTQDANDDCRSDCFRTTAQSGSAGLGEAYTCFFDCIEKARTNSPSKESPSDLKSSASSTVISSTQSTSTSSAHSTSSHALTTATMTSSRAVSTTRPSTSMTTITSDSDTPSSGLHNTPTMSLALLLLAAVTVVLSLL</sequence>